<evidence type="ECO:0000256" key="2">
    <source>
        <dbReference type="ARBA" id="ARBA00022598"/>
    </source>
</evidence>
<dbReference type="Proteomes" id="UP000176997">
    <property type="component" value="Unassembled WGS sequence"/>
</dbReference>
<dbReference type="EMBL" id="MHUS01000008">
    <property type="protein sequence ID" value="OHA81716.1"/>
    <property type="molecule type" value="Genomic_DNA"/>
</dbReference>
<comment type="similarity">
    <text evidence="1">Belongs to the D-alanine--D-alanine ligase family.</text>
</comment>
<dbReference type="AlphaFoldDB" id="A0A1G2S9G4"/>
<dbReference type="PANTHER" id="PTHR23132">
    <property type="entry name" value="D-ALANINE--D-ALANINE LIGASE"/>
    <property type="match status" value="1"/>
</dbReference>
<reference evidence="6 7" key="1">
    <citation type="journal article" date="2016" name="Nat. Commun.">
        <title>Thousands of microbial genomes shed light on interconnected biogeochemical processes in an aquifer system.</title>
        <authorList>
            <person name="Anantharaman K."/>
            <person name="Brown C.T."/>
            <person name="Hug L.A."/>
            <person name="Sharon I."/>
            <person name="Castelle C.J."/>
            <person name="Probst A.J."/>
            <person name="Thomas B.C."/>
            <person name="Singh A."/>
            <person name="Wilkins M.J."/>
            <person name="Karaoz U."/>
            <person name="Brodie E.L."/>
            <person name="Williams K.H."/>
            <person name="Hubbard S.S."/>
            <person name="Banfield J.F."/>
        </authorList>
    </citation>
    <scope>NUCLEOTIDE SEQUENCE [LARGE SCALE GENOMIC DNA]</scope>
</reference>
<sequence length="319" mass="34662">MTSMRVGVMRGGISDEYDISLKTGGAVLKVLAENGGKPRDILITKDGTWHLDGVPVVPENIARQVDVMWNGLHGEYGEDGKVQQLLETLKVPYTGSRPFASALGMNKQLSKRRFLDAGLLTPQGFVVNRGERGEDTARSIFQKMAPPYIVKPLTGGSSIGVVMARTPGQLAALIAGLLASSESIIVEEYIRGREVVAGAVEVGDGMIHSLRPLSVTLPDGEHVFTQNLKHSPGDLYAPVESRAQHDDIAYAMRTLARELSIRHYFTADFISSPHGLYILEVNTLPGLSSTSAFSRMLHEQDSNLGEFVEHMLLLALEGK</sequence>
<evidence type="ECO:0000256" key="3">
    <source>
        <dbReference type="ARBA" id="ARBA00023316"/>
    </source>
</evidence>
<accession>A0A1G2S9G4</accession>
<dbReference type="InterPro" id="IPR011761">
    <property type="entry name" value="ATP-grasp"/>
</dbReference>
<dbReference type="GO" id="GO:0046872">
    <property type="term" value="F:metal ion binding"/>
    <property type="evidence" value="ECO:0007669"/>
    <property type="project" value="InterPro"/>
</dbReference>
<dbReference type="Gene3D" id="3.40.50.20">
    <property type="match status" value="1"/>
</dbReference>
<feature type="domain" description="ATP-grasp" evidence="5">
    <location>
        <begin position="111"/>
        <end position="313"/>
    </location>
</feature>
<dbReference type="GO" id="GO:0005524">
    <property type="term" value="F:ATP binding"/>
    <property type="evidence" value="ECO:0007669"/>
    <property type="project" value="UniProtKB-UniRule"/>
</dbReference>
<keyword evidence="4" id="KW-0547">Nucleotide-binding</keyword>
<dbReference type="Pfam" id="PF01820">
    <property type="entry name" value="Dala_Dala_lig_N"/>
    <property type="match status" value="1"/>
</dbReference>
<evidence type="ECO:0000259" key="5">
    <source>
        <dbReference type="PROSITE" id="PS50975"/>
    </source>
</evidence>
<dbReference type="PROSITE" id="PS50975">
    <property type="entry name" value="ATP_GRASP"/>
    <property type="match status" value="1"/>
</dbReference>
<dbReference type="Gene3D" id="3.30.470.20">
    <property type="entry name" value="ATP-grasp fold, B domain"/>
    <property type="match status" value="1"/>
</dbReference>
<organism evidence="6 7">
    <name type="scientific">Candidatus Yonathbacteria bacterium RIFCSPHIGHO2_01_FULL_51_10</name>
    <dbReference type="NCBI Taxonomy" id="1802723"/>
    <lineage>
        <taxon>Bacteria</taxon>
        <taxon>Candidatus Yonathiibacteriota</taxon>
    </lineage>
</organism>
<dbReference type="InterPro" id="IPR011095">
    <property type="entry name" value="Dala_Dala_lig_C"/>
</dbReference>
<dbReference type="Gene3D" id="3.30.1490.20">
    <property type="entry name" value="ATP-grasp fold, A domain"/>
    <property type="match status" value="1"/>
</dbReference>
<keyword evidence="3" id="KW-0961">Cell wall biogenesis/degradation</keyword>
<keyword evidence="2" id="KW-0436">Ligase</keyword>
<keyword evidence="4" id="KW-0067">ATP-binding</keyword>
<dbReference type="InterPro" id="IPR016185">
    <property type="entry name" value="PreATP-grasp_dom_sf"/>
</dbReference>
<dbReference type="Pfam" id="PF07478">
    <property type="entry name" value="Dala_Dala_lig_C"/>
    <property type="match status" value="1"/>
</dbReference>
<gene>
    <name evidence="6" type="ORF">A2675_03785</name>
</gene>
<dbReference type="InterPro" id="IPR013815">
    <property type="entry name" value="ATP_grasp_subdomain_1"/>
</dbReference>
<dbReference type="SUPFAM" id="SSF56059">
    <property type="entry name" value="Glutathione synthetase ATP-binding domain-like"/>
    <property type="match status" value="1"/>
</dbReference>
<name>A0A1G2S9G4_9BACT</name>
<dbReference type="GO" id="GO:0071555">
    <property type="term" value="P:cell wall organization"/>
    <property type="evidence" value="ECO:0007669"/>
    <property type="project" value="UniProtKB-KW"/>
</dbReference>
<evidence type="ECO:0000256" key="4">
    <source>
        <dbReference type="PROSITE-ProRule" id="PRU00409"/>
    </source>
</evidence>
<dbReference type="InterPro" id="IPR011127">
    <property type="entry name" value="Dala_Dala_lig_N"/>
</dbReference>
<dbReference type="STRING" id="1802723.A2675_03785"/>
<dbReference type="PANTHER" id="PTHR23132:SF23">
    <property type="entry name" value="D-ALANINE--D-ALANINE LIGASE B"/>
    <property type="match status" value="1"/>
</dbReference>
<comment type="caution">
    <text evidence="6">The sequence shown here is derived from an EMBL/GenBank/DDBJ whole genome shotgun (WGS) entry which is preliminary data.</text>
</comment>
<evidence type="ECO:0000256" key="1">
    <source>
        <dbReference type="ARBA" id="ARBA00010871"/>
    </source>
</evidence>
<proteinExistence type="inferred from homology"/>
<dbReference type="GO" id="GO:0008716">
    <property type="term" value="F:D-alanine-D-alanine ligase activity"/>
    <property type="evidence" value="ECO:0007669"/>
    <property type="project" value="InterPro"/>
</dbReference>
<evidence type="ECO:0000313" key="7">
    <source>
        <dbReference type="Proteomes" id="UP000176997"/>
    </source>
</evidence>
<protein>
    <recommendedName>
        <fullName evidence="5">ATP-grasp domain-containing protein</fullName>
    </recommendedName>
</protein>
<evidence type="ECO:0000313" key="6">
    <source>
        <dbReference type="EMBL" id="OHA81716.1"/>
    </source>
</evidence>
<dbReference type="SUPFAM" id="SSF52440">
    <property type="entry name" value="PreATP-grasp domain"/>
    <property type="match status" value="1"/>
</dbReference>